<evidence type="ECO:0000256" key="4">
    <source>
        <dbReference type="ARBA" id="ARBA00024004"/>
    </source>
</evidence>
<keyword evidence="2 5" id="KW-0863">Zinc-finger</keyword>
<dbReference type="InterPro" id="IPR013010">
    <property type="entry name" value="Znf_SIAH"/>
</dbReference>
<reference evidence="8 9" key="1">
    <citation type="journal article" date="2020" name="IScience">
        <title>Genome Sequencing of the Endangered Kingdonia uniflora (Circaeasteraceae, Ranunculales) Reveals Potential Mechanisms of Evolutionary Specialization.</title>
        <authorList>
            <person name="Sun Y."/>
            <person name="Deng T."/>
            <person name="Zhang A."/>
            <person name="Moore M.J."/>
            <person name="Landis J.B."/>
            <person name="Lin N."/>
            <person name="Zhang H."/>
            <person name="Zhang X."/>
            <person name="Huang J."/>
            <person name="Zhang X."/>
            <person name="Sun H."/>
            <person name="Wang H."/>
        </authorList>
    </citation>
    <scope>NUCLEOTIDE SEQUENCE [LARGE SCALE GENOMIC DNA]</scope>
    <source>
        <strain evidence="8">TB1705</strain>
        <tissue evidence="8">Leaf</tissue>
    </source>
</reference>
<protein>
    <recommendedName>
        <fullName evidence="7">SIAH-type domain-containing protein</fullName>
    </recommendedName>
</protein>
<dbReference type="UniPathway" id="UPA00143"/>
<evidence type="ECO:0000256" key="6">
    <source>
        <dbReference type="SAM" id="MobiDB-lite"/>
    </source>
</evidence>
<evidence type="ECO:0000256" key="2">
    <source>
        <dbReference type="ARBA" id="ARBA00022771"/>
    </source>
</evidence>
<evidence type="ECO:0000256" key="3">
    <source>
        <dbReference type="ARBA" id="ARBA00022833"/>
    </source>
</evidence>
<dbReference type="InterPro" id="IPR013083">
    <property type="entry name" value="Znf_RING/FYVE/PHD"/>
</dbReference>
<feature type="region of interest" description="Disordered" evidence="6">
    <location>
        <begin position="1"/>
        <end position="42"/>
    </location>
</feature>
<dbReference type="EMBL" id="JACGCM010001781">
    <property type="protein sequence ID" value="KAF6149860.1"/>
    <property type="molecule type" value="Genomic_DNA"/>
</dbReference>
<name>A0A7J7M4W5_9MAGN</name>
<sequence length="379" mass="42711">MTKFSVERGDEEDQEESDGGGGSESRNSYNSPKRKRHRTLDSQNLVKPEKEDVILVTTIDPEVLDCTICMEPLIPPVFQLVLVPSMCVKGKEDNRALIVDFPAMFELGSFDSLTSLDWVTSSITRETLMCWLGLSFSFTGRALWKIINIKGIHVTWNKVQCENGHIACSSCCIKLGNKCPSCSWPIGYSRCLAIEKVIESIKVSCQYAQYGCGETFNYAQKHTHEEICSHSPCMCPIHDCSFTGSSEQLSLHFSDKHWSSARHFRFNCPFMVSFEQDETFLVFQEEEEDLLFLLNNRIELIGTALTVTCFGENPSMAGFSYDLVSRRGSSSLRLHSFTNYVKGKAEASATEFLLLPYDFNRSSGKLKLEICIWSSKGSE</sequence>
<feature type="compositionally biased region" description="Acidic residues" evidence="6">
    <location>
        <begin position="9"/>
        <end position="18"/>
    </location>
</feature>
<dbReference type="Proteomes" id="UP000541444">
    <property type="component" value="Unassembled WGS sequence"/>
</dbReference>
<evidence type="ECO:0000256" key="5">
    <source>
        <dbReference type="PROSITE-ProRule" id="PRU00455"/>
    </source>
</evidence>
<keyword evidence="9" id="KW-1185">Reference proteome</keyword>
<proteinExistence type="predicted"/>
<comment type="caution">
    <text evidence="8">The sequence shown here is derived from an EMBL/GenBank/DDBJ whole genome shotgun (WGS) entry which is preliminary data.</text>
</comment>
<dbReference type="PANTHER" id="PTHR46632:SF16">
    <property type="entry name" value="E3 UBIQUITIN-PROTEIN LIGASE SINA-LIKE 10"/>
    <property type="match status" value="1"/>
</dbReference>
<accession>A0A7J7M4W5</accession>
<dbReference type="AlphaFoldDB" id="A0A7J7M4W5"/>
<keyword evidence="3" id="KW-0862">Zinc</keyword>
<organism evidence="8 9">
    <name type="scientific">Kingdonia uniflora</name>
    <dbReference type="NCBI Taxonomy" id="39325"/>
    <lineage>
        <taxon>Eukaryota</taxon>
        <taxon>Viridiplantae</taxon>
        <taxon>Streptophyta</taxon>
        <taxon>Embryophyta</taxon>
        <taxon>Tracheophyta</taxon>
        <taxon>Spermatophyta</taxon>
        <taxon>Magnoliopsida</taxon>
        <taxon>Ranunculales</taxon>
        <taxon>Circaeasteraceae</taxon>
        <taxon>Kingdonia</taxon>
    </lineage>
</organism>
<keyword evidence="1" id="KW-0479">Metal-binding</keyword>
<dbReference type="GO" id="GO:0008270">
    <property type="term" value="F:zinc ion binding"/>
    <property type="evidence" value="ECO:0007669"/>
    <property type="project" value="UniProtKB-KW"/>
</dbReference>
<dbReference type="SUPFAM" id="SSF49599">
    <property type="entry name" value="TRAF domain-like"/>
    <property type="match status" value="1"/>
</dbReference>
<evidence type="ECO:0000256" key="1">
    <source>
        <dbReference type="ARBA" id="ARBA00022723"/>
    </source>
</evidence>
<dbReference type="Pfam" id="PF21361">
    <property type="entry name" value="Sina_ZnF"/>
    <property type="match status" value="1"/>
</dbReference>
<evidence type="ECO:0000313" key="9">
    <source>
        <dbReference type="Proteomes" id="UP000541444"/>
    </source>
</evidence>
<comment type="function">
    <text evidence="4">E3 ubiquitin-protein ligase that mediates ubiquitination and subsequent proteasomal degradation of target proteins. E3 ubiquitin ligases accept ubiquitin from an E2 ubiquitin-conjugating enzyme in the form of a thioester and then directly transfers the ubiquitin to targeted substrates. It probably triggers the ubiquitin-mediated degradation of different substrates.</text>
</comment>
<feature type="domain" description="SIAH-type" evidence="7">
    <location>
        <begin position="200"/>
        <end position="258"/>
    </location>
</feature>
<dbReference type="PROSITE" id="PS51081">
    <property type="entry name" value="ZF_SIAH"/>
    <property type="match status" value="1"/>
</dbReference>
<dbReference type="PANTHER" id="PTHR46632">
    <property type="entry name" value="E3 UBIQUITIN-PROTEIN LIGASE SINA-LIKE 4"/>
    <property type="match status" value="1"/>
</dbReference>
<dbReference type="Gene3D" id="3.30.40.10">
    <property type="entry name" value="Zinc/RING finger domain, C3HC4 (zinc finger)"/>
    <property type="match status" value="1"/>
</dbReference>
<gene>
    <name evidence="8" type="ORF">GIB67_010934</name>
</gene>
<evidence type="ECO:0000313" key="8">
    <source>
        <dbReference type="EMBL" id="KAF6149860.1"/>
    </source>
</evidence>
<dbReference type="OrthoDB" id="4788989at2759"/>
<evidence type="ECO:0000259" key="7">
    <source>
        <dbReference type="PROSITE" id="PS51081"/>
    </source>
</evidence>
<dbReference type="GO" id="GO:0016567">
    <property type="term" value="P:protein ubiquitination"/>
    <property type="evidence" value="ECO:0007669"/>
    <property type="project" value="UniProtKB-UniPathway"/>
</dbReference>
<dbReference type="InterPro" id="IPR044286">
    <property type="entry name" value="SINL_plant"/>
</dbReference>